<dbReference type="Proteomes" id="UP000198598">
    <property type="component" value="Unassembled WGS sequence"/>
</dbReference>
<dbReference type="STRING" id="662367.SAMN05216167_13625"/>
<proteinExistence type="predicted"/>
<protein>
    <submittedName>
        <fullName evidence="1">Uncharacterized protein</fullName>
    </submittedName>
</protein>
<organism evidence="1 2">
    <name type="scientific">Spirosoma endophyticum</name>
    <dbReference type="NCBI Taxonomy" id="662367"/>
    <lineage>
        <taxon>Bacteria</taxon>
        <taxon>Pseudomonadati</taxon>
        <taxon>Bacteroidota</taxon>
        <taxon>Cytophagia</taxon>
        <taxon>Cytophagales</taxon>
        <taxon>Cytophagaceae</taxon>
        <taxon>Spirosoma</taxon>
    </lineage>
</organism>
<dbReference type="EMBL" id="FOLQ01000036">
    <property type="protein sequence ID" value="SFF22145.1"/>
    <property type="molecule type" value="Genomic_DNA"/>
</dbReference>
<dbReference type="AlphaFoldDB" id="A0A1I2GWQ4"/>
<reference evidence="1 2" key="1">
    <citation type="submission" date="2016-10" db="EMBL/GenBank/DDBJ databases">
        <authorList>
            <person name="de Groot N.N."/>
        </authorList>
    </citation>
    <scope>NUCLEOTIDE SEQUENCE [LARGE SCALE GENOMIC DNA]</scope>
    <source>
        <strain evidence="1 2">DSM 26130</strain>
    </source>
</reference>
<sequence length="127" mass="15271">MNELKTIPELFAGSEINPQVVMCYIWRQDSYYKQTIQGPHHPQFLYLIQEADKVDYEMRWFLAGNSVYMTKVYKVIQHFVDLNPSVSRGFTGLVLEDIHTTLLLNRWYELLPRFELARNRIRKRFKL</sequence>
<evidence type="ECO:0000313" key="1">
    <source>
        <dbReference type="EMBL" id="SFF22145.1"/>
    </source>
</evidence>
<name>A0A1I2GWQ4_9BACT</name>
<accession>A0A1I2GWQ4</accession>
<gene>
    <name evidence="1" type="ORF">SAMN05216167_13625</name>
</gene>
<keyword evidence="2" id="KW-1185">Reference proteome</keyword>
<dbReference type="RefSeq" id="WP_093834615.1">
    <property type="nucleotide sequence ID" value="NZ_FOLQ01000036.1"/>
</dbReference>
<evidence type="ECO:0000313" key="2">
    <source>
        <dbReference type="Proteomes" id="UP000198598"/>
    </source>
</evidence>